<sequence>MEKYEWATLVGRKEDGHPLISCFICTESQAANNFASKTGAVCKDASYVSDHASSIKHKAVASKVKQRQGFKKSRAIAVSHSQAATNKFLHSVFSNASGCLREFAHFKMGCFIRKRYFWSFLSVISESLLASQLARVASSSFYSILLDNSNNIGNEDHCLIFLRYWDGDLWMPRSEFLCAVSLGDKSAEGMCQMLCAVLNVFDIPISKMAAICTDGDSTLIGRYNGLDAKLRKTVGYLLSVHCAAHKTALALGDTAKEMEDLQELDVVLKAVHNLFSKSGSRQMQWTRFARRLGVSKLQFPLFNATRWFSRAQCVAALQENLATLILFLKRKSGKKGWEKVGDLLKSVTDVTFICLLHSVADVLKPLEEFRKYFEQDNNLPHKIPGRLEVCLFALRDICGSEDRVGGDKLKQFFKICSREWNHKGSNLTGQ</sequence>
<dbReference type="InterPro" id="IPR012337">
    <property type="entry name" value="RNaseH-like_sf"/>
</dbReference>
<dbReference type="Proteomes" id="UP000244005">
    <property type="component" value="Unassembled WGS sequence"/>
</dbReference>
<keyword evidence="2" id="KW-1185">Reference proteome</keyword>
<dbReference type="AlphaFoldDB" id="A0A2R6WRC3"/>
<reference evidence="2" key="1">
    <citation type="journal article" date="2017" name="Cell">
        <title>Insights into land plant evolution garnered from the Marchantia polymorpha genome.</title>
        <authorList>
            <person name="Bowman J.L."/>
            <person name="Kohchi T."/>
            <person name="Yamato K.T."/>
            <person name="Jenkins J."/>
            <person name="Shu S."/>
            <person name="Ishizaki K."/>
            <person name="Yamaoka S."/>
            <person name="Nishihama R."/>
            <person name="Nakamura Y."/>
            <person name="Berger F."/>
            <person name="Adam C."/>
            <person name="Aki S.S."/>
            <person name="Althoff F."/>
            <person name="Araki T."/>
            <person name="Arteaga-Vazquez M.A."/>
            <person name="Balasubrmanian S."/>
            <person name="Barry K."/>
            <person name="Bauer D."/>
            <person name="Boehm C.R."/>
            <person name="Briginshaw L."/>
            <person name="Caballero-Perez J."/>
            <person name="Catarino B."/>
            <person name="Chen F."/>
            <person name="Chiyoda S."/>
            <person name="Chovatia M."/>
            <person name="Davies K.M."/>
            <person name="Delmans M."/>
            <person name="Demura T."/>
            <person name="Dierschke T."/>
            <person name="Dolan L."/>
            <person name="Dorantes-Acosta A.E."/>
            <person name="Eklund D.M."/>
            <person name="Florent S.N."/>
            <person name="Flores-Sandoval E."/>
            <person name="Fujiyama A."/>
            <person name="Fukuzawa H."/>
            <person name="Galik B."/>
            <person name="Grimanelli D."/>
            <person name="Grimwood J."/>
            <person name="Grossniklaus U."/>
            <person name="Hamada T."/>
            <person name="Haseloff J."/>
            <person name="Hetherington A.J."/>
            <person name="Higo A."/>
            <person name="Hirakawa Y."/>
            <person name="Hundley H.N."/>
            <person name="Ikeda Y."/>
            <person name="Inoue K."/>
            <person name="Inoue S.I."/>
            <person name="Ishida S."/>
            <person name="Jia Q."/>
            <person name="Kakita M."/>
            <person name="Kanazawa T."/>
            <person name="Kawai Y."/>
            <person name="Kawashima T."/>
            <person name="Kennedy M."/>
            <person name="Kinose K."/>
            <person name="Kinoshita T."/>
            <person name="Kohara Y."/>
            <person name="Koide E."/>
            <person name="Komatsu K."/>
            <person name="Kopischke S."/>
            <person name="Kubo M."/>
            <person name="Kyozuka J."/>
            <person name="Lagercrantz U."/>
            <person name="Lin S.S."/>
            <person name="Lindquist E."/>
            <person name="Lipzen A.M."/>
            <person name="Lu C.W."/>
            <person name="De Luna E."/>
            <person name="Martienssen R.A."/>
            <person name="Minamino N."/>
            <person name="Mizutani M."/>
            <person name="Mizutani M."/>
            <person name="Mochizuki N."/>
            <person name="Monte I."/>
            <person name="Mosher R."/>
            <person name="Nagasaki H."/>
            <person name="Nakagami H."/>
            <person name="Naramoto S."/>
            <person name="Nishitani K."/>
            <person name="Ohtani M."/>
            <person name="Okamoto T."/>
            <person name="Okumura M."/>
            <person name="Phillips J."/>
            <person name="Pollak B."/>
            <person name="Reinders A."/>
            <person name="Rovekamp M."/>
            <person name="Sano R."/>
            <person name="Sawa S."/>
            <person name="Schmid M.W."/>
            <person name="Shirakawa M."/>
            <person name="Solano R."/>
            <person name="Spunde A."/>
            <person name="Suetsugu N."/>
            <person name="Sugano S."/>
            <person name="Sugiyama A."/>
            <person name="Sun R."/>
            <person name="Suzuki Y."/>
            <person name="Takenaka M."/>
            <person name="Takezawa D."/>
            <person name="Tomogane H."/>
            <person name="Tsuzuki M."/>
            <person name="Ueda T."/>
            <person name="Umeda M."/>
            <person name="Ward J.M."/>
            <person name="Watanabe Y."/>
            <person name="Yazaki K."/>
            <person name="Yokoyama R."/>
            <person name="Yoshitake Y."/>
            <person name="Yotsui I."/>
            <person name="Zachgo S."/>
            <person name="Schmutz J."/>
        </authorList>
    </citation>
    <scope>NUCLEOTIDE SEQUENCE [LARGE SCALE GENOMIC DNA]</scope>
    <source>
        <strain evidence="2">Tak-1</strain>
    </source>
</reference>
<gene>
    <name evidence="1" type="ORF">MARPO_0064s0086</name>
</gene>
<proteinExistence type="predicted"/>
<dbReference type="PANTHER" id="PTHR46880">
    <property type="entry name" value="RAS-ASSOCIATING DOMAIN-CONTAINING PROTEIN"/>
    <property type="match status" value="1"/>
</dbReference>
<dbReference type="EMBL" id="KZ772736">
    <property type="protein sequence ID" value="PTQ36409.1"/>
    <property type="molecule type" value="Genomic_DNA"/>
</dbReference>
<dbReference type="OrthoDB" id="1298466at2759"/>
<evidence type="ECO:0000313" key="1">
    <source>
        <dbReference type="EMBL" id="PTQ36409.1"/>
    </source>
</evidence>
<dbReference type="PANTHER" id="PTHR46880:SF5">
    <property type="entry name" value="DUF4371 DOMAIN-CONTAINING PROTEIN"/>
    <property type="match status" value="1"/>
</dbReference>
<dbReference type="SUPFAM" id="SSF53098">
    <property type="entry name" value="Ribonuclease H-like"/>
    <property type="match status" value="1"/>
</dbReference>
<evidence type="ECO:0000313" key="2">
    <source>
        <dbReference type="Proteomes" id="UP000244005"/>
    </source>
</evidence>
<organism evidence="1 2">
    <name type="scientific">Marchantia polymorpha</name>
    <name type="common">Common liverwort</name>
    <name type="synonym">Marchantia aquatica</name>
    <dbReference type="NCBI Taxonomy" id="3197"/>
    <lineage>
        <taxon>Eukaryota</taxon>
        <taxon>Viridiplantae</taxon>
        <taxon>Streptophyta</taxon>
        <taxon>Embryophyta</taxon>
        <taxon>Marchantiophyta</taxon>
        <taxon>Marchantiopsida</taxon>
        <taxon>Marchantiidae</taxon>
        <taxon>Marchantiales</taxon>
        <taxon>Marchantiaceae</taxon>
        <taxon>Marchantia</taxon>
    </lineage>
</organism>
<protein>
    <submittedName>
        <fullName evidence="1">Uncharacterized protein</fullName>
    </submittedName>
</protein>
<name>A0A2R6WRC3_MARPO</name>
<dbReference type="OMA" id="TEWELEF"/>
<accession>A0A2R6WRC3</accession>